<evidence type="ECO:0000313" key="1">
    <source>
        <dbReference type="EMBL" id="TFK96220.1"/>
    </source>
</evidence>
<organism evidence="1 2">
    <name type="scientific">Pterulicium gracile</name>
    <dbReference type="NCBI Taxonomy" id="1884261"/>
    <lineage>
        <taxon>Eukaryota</taxon>
        <taxon>Fungi</taxon>
        <taxon>Dikarya</taxon>
        <taxon>Basidiomycota</taxon>
        <taxon>Agaricomycotina</taxon>
        <taxon>Agaricomycetes</taxon>
        <taxon>Agaricomycetidae</taxon>
        <taxon>Agaricales</taxon>
        <taxon>Pleurotineae</taxon>
        <taxon>Pterulaceae</taxon>
        <taxon>Pterulicium</taxon>
    </lineage>
</organism>
<dbReference type="EMBL" id="ML178864">
    <property type="protein sequence ID" value="TFK96220.1"/>
    <property type="molecule type" value="Genomic_DNA"/>
</dbReference>
<dbReference type="AlphaFoldDB" id="A0A5C3Q748"/>
<proteinExistence type="predicted"/>
<evidence type="ECO:0000313" key="2">
    <source>
        <dbReference type="Proteomes" id="UP000305067"/>
    </source>
</evidence>
<keyword evidence="2" id="KW-1185">Reference proteome</keyword>
<name>A0A5C3Q748_9AGAR</name>
<dbReference type="OrthoDB" id="2125469at2759"/>
<feature type="non-terminal residue" evidence="1">
    <location>
        <position position="1"/>
    </location>
</feature>
<sequence>RRELVPYAIEKLQGAGYKLVTVAECMGEGPYQLIQAPGKKDVRRRMLLQRVTSVLL</sequence>
<reference evidence="1 2" key="1">
    <citation type="journal article" date="2019" name="Nat. Ecol. Evol.">
        <title>Megaphylogeny resolves global patterns of mushroom evolution.</title>
        <authorList>
            <person name="Varga T."/>
            <person name="Krizsan K."/>
            <person name="Foldi C."/>
            <person name="Dima B."/>
            <person name="Sanchez-Garcia M."/>
            <person name="Sanchez-Ramirez S."/>
            <person name="Szollosi G.J."/>
            <person name="Szarkandi J.G."/>
            <person name="Papp V."/>
            <person name="Albert L."/>
            <person name="Andreopoulos W."/>
            <person name="Angelini C."/>
            <person name="Antonin V."/>
            <person name="Barry K.W."/>
            <person name="Bougher N.L."/>
            <person name="Buchanan P."/>
            <person name="Buyck B."/>
            <person name="Bense V."/>
            <person name="Catcheside P."/>
            <person name="Chovatia M."/>
            <person name="Cooper J."/>
            <person name="Damon W."/>
            <person name="Desjardin D."/>
            <person name="Finy P."/>
            <person name="Geml J."/>
            <person name="Haridas S."/>
            <person name="Hughes K."/>
            <person name="Justo A."/>
            <person name="Karasinski D."/>
            <person name="Kautmanova I."/>
            <person name="Kiss B."/>
            <person name="Kocsube S."/>
            <person name="Kotiranta H."/>
            <person name="LaButti K.M."/>
            <person name="Lechner B.E."/>
            <person name="Liimatainen K."/>
            <person name="Lipzen A."/>
            <person name="Lukacs Z."/>
            <person name="Mihaltcheva S."/>
            <person name="Morgado L.N."/>
            <person name="Niskanen T."/>
            <person name="Noordeloos M.E."/>
            <person name="Ohm R.A."/>
            <person name="Ortiz-Santana B."/>
            <person name="Ovrebo C."/>
            <person name="Racz N."/>
            <person name="Riley R."/>
            <person name="Savchenko A."/>
            <person name="Shiryaev A."/>
            <person name="Soop K."/>
            <person name="Spirin V."/>
            <person name="Szebenyi C."/>
            <person name="Tomsovsky M."/>
            <person name="Tulloss R.E."/>
            <person name="Uehling J."/>
            <person name="Grigoriev I.V."/>
            <person name="Vagvolgyi C."/>
            <person name="Papp T."/>
            <person name="Martin F.M."/>
            <person name="Miettinen O."/>
            <person name="Hibbett D.S."/>
            <person name="Nagy L.G."/>
        </authorList>
    </citation>
    <scope>NUCLEOTIDE SEQUENCE [LARGE SCALE GENOMIC DNA]</scope>
    <source>
        <strain evidence="1 2">CBS 309.79</strain>
    </source>
</reference>
<accession>A0A5C3Q748</accession>
<dbReference type="Proteomes" id="UP000305067">
    <property type="component" value="Unassembled WGS sequence"/>
</dbReference>
<gene>
    <name evidence="1" type="ORF">BDV98DRAFT_516150</name>
</gene>
<protein>
    <submittedName>
        <fullName evidence="1">Uncharacterized protein</fullName>
    </submittedName>
</protein>